<protein>
    <submittedName>
        <fullName evidence="2">Uncharacterized protein</fullName>
    </submittedName>
</protein>
<accession>A0AA39X3E8</accession>
<dbReference type="AlphaFoldDB" id="A0AA39X3E8"/>
<gene>
    <name evidence="2" type="ORF">B0T14DRAFT_109255</name>
</gene>
<evidence type="ECO:0000256" key="1">
    <source>
        <dbReference type="SAM" id="MobiDB-lite"/>
    </source>
</evidence>
<feature type="region of interest" description="Disordered" evidence="1">
    <location>
        <begin position="142"/>
        <end position="195"/>
    </location>
</feature>
<keyword evidence="3" id="KW-1185">Reference proteome</keyword>
<proteinExistence type="predicted"/>
<evidence type="ECO:0000313" key="2">
    <source>
        <dbReference type="EMBL" id="KAK0626579.1"/>
    </source>
</evidence>
<sequence length="195" mass="20461">MEQGEASLGSPWRASAVLTDRRLRVWSDSIPRARNVPVPRFAMRPAPAASSKLRGRKAPSDSVMPTGLGITENAAALTSQRSPLDPKGPPGAKQTALHAKLLESVTRSISGAFGSVLPGGISYIHRFLGGNRAASRHVTAPLSLSPERNASDDLSIPNIGGTDSHGGNSGQANSHTHESPVKSYSSRPIVDSRVC</sequence>
<dbReference type="EMBL" id="JAULSU010000002">
    <property type="protein sequence ID" value="KAK0626579.1"/>
    <property type="molecule type" value="Genomic_DNA"/>
</dbReference>
<name>A0AA39X3E8_9PEZI</name>
<dbReference type="Proteomes" id="UP001175000">
    <property type="component" value="Unassembled WGS sequence"/>
</dbReference>
<comment type="caution">
    <text evidence="2">The sequence shown here is derived from an EMBL/GenBank/DDBJ whole genome shotgun (WGS) entry which is preliminary data.</text>
</comment>
<evidence type="ECO:0000313" key="3">
    <source>
        <dbReference type="Proteomes" id="UP001175000"/>
    </source>
</evidence>
<reference evidence="2" key="1">
    <citation type="submission" date="2023-06" db="EMBL/GenBank/DDBJ databases">
        <title>Genome-scale phylogeny and comparative genomics of the fungal order Sordariales.</title>
        <authorList>
            <consortium name="Lawrence Berkeley National Laboratory"/>
            <person name="Hensen N."/>
            <person name="Bonometti L."/>
            <person name="Westerberg I."/>
            <person name="Brannstrom I.O."/>
            <person name="Guillou S."/>
            <person name="Cros-Aarteil S."/>
            <person name="Calhoun S."/>
            <person name="Haridas S."/>
            <person name="Kuo A."/>
            <person name="Mondo S."/>
            <person name="Pangilinan J."/>
            <person name="Riley R."/>
            <person name="Labutti K."/>
            <person name="Andreopoulos B."/>
            <person name="Lipzen A."/>
            <person name="Chen C."/>
            <person name="Yanf M."/>
            <person name="Daum C."/>
            <person name="Ng V."/>
            <person name="Clum A."/>
            <person name="Steindorff A."/>
            <person name="Ohm R."/>
            <person name="Martin F."/>
            <person name="Silar P."/>
            <person name="Natvig D."/>
            <person name="Lalanne C."/>
            <person name="Gautier V."/>
            <person name="Ament-Velasquez S.L."/>
            <person name="Kruys A."/>
            <person name="Hutchinson M.I."/>
            <person name="Powell A.J."/>
            <person name="Barry K."/>
            <person name="Miller A.N."/>
            <person name="Grigoriev I.V."/>
            <person name="Debuchy R."/>
            <person name="Gladieux P."/>
            <person name="Thoren M.H."/>
            <person name="Johannesson H."/>
        </authorList>
    </citation>
    <scope>NUCLEOTIDE SEQUENCE</scope>
    <source>
        <strain evidence="2">CBS 606.72</strain>
    </source>
</reference>
<organism evidence="2 3">
    <name type="scientific">Immersiella caudata</name>
    <dbReference type="NCBI Taxonomy" id="314043"/>
    <lineage>
        <taxon>Eukaryota</taxon>
        <taxon>Fungi</taxon>
        <taxon>Dikarya</taxon>
        <taxon>Ascomycota</taxon>
        <taxon>Pezizomycotina</taxon>
        <taxon>Sordariomycetes</taxon>
        <taxon>Sordariomycetidae</taxon>
        <taxon>Sordariales</taxon>
        <taxon>Lasiosphaeriaceae</taxon>
        <taxon>Immersiella</taxon>
    </lineage>
</organism>